<keyword evidence="1" id="KW-0694">RNA-binding</keyword>
<dbReference type="SUPFAM" id="SSF54791">
    <property type="entry name" value="Eukaryotic type KH-domain (KH-domain type I)"/>
    <property type="match status" value="1"/>
</dbReference>
<organism evidence="3 4">
    <name type="scientific">Gigaspora margarita</name>
    <dbReference type="NCBI Taxonomy" id="4874"/>
    <lineage>
        <taxon>Eukaryota</taxon>
        <taxon>Fungi</taxon>
        <taxon>Fungi incertae sedis</taxon>
        <taxon>Mucoromycota</taxon>
        <taxon>Glomeromycotina</taxon>
        <taxon>Glomeromycetes</taxon>
        <taxon>Diversisporales</taxon>
        <taxon>Gigasporaceae</taxon>
        <taxon>Gigaspora</taxon>
    </lineage>
</organism>
<evidence type="ECO:0000313" key="4">
    <source>
        <dbReference type="Proteomes" id="UP000439903"/>
    </source>
</evidence>
<dbReference type="CDD" id="cd00105">
    <property type="entry name" value="KH-I"/>
    <property type="match status" value="1"/>
</dbReference>
<feature type="domain" description="K Homology" evidence="2">
    <location>
        <begin position="5"/>
        <end position="70"/>
    </location>
</feature>
<evidence type="ECO:0000259" key="2">
    <source>
        <dbReference type="SMART" id="SM00322"/>
    </source>
</evidence>
<keyword evidence="4" id="KW-1185">Reference proteome</keyword>
<name>A0A8H4A1Z4_GIGMA</name>
<dbReference type="PROSITE" id="PS50084">
    <property type="entry name" value="KH_TYPE_1"/>
    <property type="match status" value="1"/>
</dbReference>
<dbReference type="Pfam" id="PF00013">
    <property type="entry name" value="KH_1"/>
    <property type="match status" value="1"/>
</dbReference>
<evidence type="ECO:0000256" key="1">
    <source>
        <dbReference type="PROSITE-ProRule" id="PRU00117"/>
    </source>
</evidence>
<accession>A0A8H4A1Z4</accession>
<proteinExistence type="predicted"/>
<protein>
    <submittedName>
        <fullName evidence="3">Kh domain-containing protein</fullName>
    </submittedName>
</protein>
<reference evidence="3 4" key="1">
    <citation type="journal article" date="2019" name="Environ. Microbiol.">
        <title>At the nexus of three kingdoms: the genome of the mycorrhizal fungus Gigaspora margarita provides insights into plant, endobacterial and fungal interactions.</title>
        <authorList>
            <person name="Venice F."/>
            <person name="Ghignone S."/>
            <person name="Salvioli di Fossalunga A."/>
            <person name="Amselem J."/>
            <person name="Novero M."/>
            <person name="Xianan X."/>
            <person name="Sedzielewska Toro K."/>
            <person name="Morin E."/>
            <person name="Lipzen A."/>
            <person name="Grigoriev I.V."/>
            <person name="Henrissat B."/>
            <person name="Martin F.M."/>
            <person name="Bonfante P."/>
        </authorList>
    </citation>
    <scope>NUCLEOTIDE SEQUENCE [LARGE SCALE GENOMIC DNA]</scope>
    <source>
        <strain evidence="3 4">BEG34</strain>
    </source>
</reference>
<dbReference type="GO" id="GO:0003723">
    <property type="term" value="F:RNA binding"/>
    <property type="evidence" value="ECO:0007669"/>
    <property type="project" value="UniProtKB-UniRule"/>
</dbReference>
<dbReference type="InterPro" id="IPR036612">
    <property type="entry name" value="KH_dom_type_1_sf"/>
</dbReference>
<sequence>MLASSRTRYVFLIHEDMSELVLGQRAINIRNIEDATGARIKIDRDGKEAIITGTYGQCETAQSRMKHYLEEESAKPRPSVYPDVGYTILDLQSPSKNSRIRFIQYMERDSNSHSHGRNLYYIHLSNESPHTDLMKDWGILTPEVESPHHVMKNLEEIMPSPFIDMGDRGLWLDDYGSYSANRSRSSSNSSKSFSAVCRDTCEDDNDITALLPVPTRQRPFTVTSLLPCCLKQISDRVSEMFPIREAGLEIHTTIYMGQELFFNIPLEPSSLDIKEWCGLKRIGHKAVKTSFQHHVPSIDGRRILEANMGFKEALPTHRNKRCSIDVYFNDGEEKKMKLIYDQISHEWTIKKVVKNLRRIVLVDLLSGSEAPDIRFIIKTQTRIPIDPNLKRLVKDVQDPNRNESFMALRPVDFAGTWIHVTRVEQAISKTKFFNANYRISVVPTKQDADGERVTYGNNITLKHVDWIRMSSRLSDLSNKDQYQQQSYQNEYDLISFEDIPKQTTSVSRIQKQNIEDDVFGIEFLSNHINEGYNKEENISSEFKGILQCTIPASLDFSRRFIQHIGV</sequence>
<comment type="caution">
    <text evidence="3">The sequence shown here is derived from an EMBL/GenBank/DDBJ whole genome shotgun (WGS) entry which is preliminary data.</text>
</comment>
<dbReference type="SMART" id="SM00322">
    <property type="entry name" value="KH"/>
    <property type="match status" value="1"/>
</dbReference>
<dbReference type="Gene3D" id="3.30.1370.10">
    <property type="entry name" value="K Homology domain, type 1"/>
    <property type="match status" value="1"/>
</dbReference>
<dbReference type="Proteomes" id="UP000439903">
    <property type="component" value="Unassembled WGS sequence"/>
</dbReference>
<gene>
    <name evidence="3" type="ORF">F8M41_009439</name>
</gene>
<dbReference type="AlphaFoldDB" id="A0A8H4A1Z4"/>
<dbReference type="InterPro" id="IPR004087">
    <property type="entry name" value="KH_dom"/>
</dbReference>
<evidence type="ECO:0000313" key="3">
    <source>
        <dbReference type="EMBL" id="KAF0401541.1"/>
    </source>
</evidence>
<dbReference type="EMBL" id="WTPW01002019">
    <property type="protein sequence ID" value="KAF0401541.1"/>
    <property type="molecule type" value="Genomic_DNA"/>
</dbReference>
<dbReference type="InterPro" id="IPR004088">
    <property type="entry name" value="KH_dom_type_1"/>
</dbReference>
<dbReference type="OrthoDB" id="2345570at2759"/>